<gene>
    <name evidence="2" type="ORF">GTHE00462_LOCUS31882</name>
    <name evidence="3" type="ORF">GTHE00462_LOCUS31883</name>
</gene>
<evidence type="ECO:0000313" key="2">
    <source>
        <dbReference type="EMBL" id="CAE2328778.1"/>
    </source>
</evidence>
<feature type="compositionally biased region" description="Basic and acidic residues" evidence="1">
    <location>
        <begin position="188"/>
        <end position="197"/>
    </location>
</feature>
<dbReference type="EMBL" id="HBKN01040745">
    <property type="protein sequence ID" value="CAE2328778.1"/>
    <property type="molecule type" value="Transcribed_RNA"/>
</dbReference>
<feature type="compositionally biased region" description="Basic residues" evidence="1">
    <location>
        <begin position="177"/>
        <end position="187"/>
    </location>
</feature>
<feature type="compositionally biased region" description="Basic and acidic residues" evidence="1">
    <location>
        <begin position="11"/>
        <end position="20"/>
    </location>
</feature>
<accession>A0A6U6CHR1</accession>
<name>A0A6U6CHR1_GUITH</name>
<feature type="compositionally biased region" description="Acidic residues" evidence="1">
    <location>
        <begin position="256"/>
        <end position="267"/>
    </location>
</feature>
<feature type="compositionally biased region" description="Acidic residues" evidence="1">
    <location>
        <begin position="223"/>
        <end position="235"/>
    </location>
</feature>
<feature type="compositionally biased region" description="Acidic residues" evidence="1">
    <location>
        <begin position="1"/>
        <end position="10"/>
    </location>
</feature>
<feature type="compositionally biased region" description="Acidic residues" evidence="1">
    <location>
        <begin position="164"/>
        <end position="174"/>
    </location>
</feature>
<dbReference type="OMA" id="QAPQTDK"/>
<proteinExistence type="predicted"/>
<feature type="compositionally biased region" description="Basic and acidic residues" evidence="1">
    <location>
        <begin position="236"/>
        <end position="255"/>
    </location>
</feature>
<evidence type="ECO:0000313" key="3">
    <source>
        <dbReference type="EMBL" id="CAE2328779.1"/>
    </source>
</evidence>
<protein>
    <submittedName>
        <fullName evidence="2">Uncharacterized protein</fullName>
    </submittedName>
</protein>
<sequence length="346" mass="40446">MQVDRPDDDAVEKNDDKEDKMEEDSDNNKGGASDSEEGNDADPEAKESGALAMRNKLHKIVDAKDVDLASAYNILDALQNMWDSVSVRDIVIGEYKSLGMLVRRLRKHEDEQMQKKAGILHTRYHERVTTEYEALMAKMNSKKRKSKPKDTESKRKKKKRPEDDIIDDGSEEERSETKKRKKSKRKEKSKEKDESEKKRKRKDKESKKKRKRKQKESSSEEEKVSEEEEEEEEEQIEKQSEDEKSEEDEKKKGKEDEEEEKEEEKEDEQNGKGDVEEVEGQLKAKIKQCIRDLIVEKDGITNLTRRMCKERISKEFGLQVLEDNVDMIKQSIEEVRTEFIDPEDAA</sequence>
<reference evidence="2" key="1">
    <citation type="submission" date="2021-01" db="EMBL/GenBank/DDBJ databases">
        <authorList>
            <person name="Corre E."/>
            <person name="Pelletier E."/>
            <person name="Niang G."/>
            <person name="Scheremetjew M."/>
            <person name="Finn R."/>
            <person name="Kale V."/>
            <person name="Holt S."/>
            <person name="Cochrane G."/>
            <person name="Meng A."/>
            <person name="Brown T."/>
            <person name="Cohen L."/>
        </authorList>
    </citation>
    <scope>NUCLEOTIDE SEQUENCE</scope>
    <source>
        <strain evidence="2">CCMP 2712</strain>
    </source>
</reference>
<feature type="region of interest" description="Disordered" evidence="1">
    <location>
        <begin position="1"/>
        <end position="48"/>
    </location>
</feature>
<feature type="compositionally biased region" description="Basic residues" evidence="1">
    <location>
        <begin position="198"/>
        <end position="214"/>
    </location>
</feature>
<dbReference type="EMBL" id="HBKN01040746">
    <property type="protein sequence ID" value="CAE2328779.1"/>
    <property type="molecule type" value="Transcribed_RNA"/>
</dbReference>
<feature type="region of interest" description="Disordered" evidence="1">
    <location>
        <begin position="137"/>
        <end position="279"/>
    </location>
</feature>
<evidence type="ECO:0000256" key="1">
    <source>
        <dbReference type="SAM" id="MobiDB-lite"/>
    </source>
</evidence>
<dbReference type="AlphaFoldDB" id="A0A6U6CHR1"/>
<organism evidence="2">
    <name type="scientific">Guillardia theta</name>
    <name type="common">Cryptophyte</name>
    <name type="synonym">Cryptomonas phi</name>
    <dbReference type="NCBI Taxonomy" id="55529"/>
    <lineage>
        <taxon>Eukaryota</taxon>
        <taxon>Cryptophyceae</taxon>
        <taxon>Pyrenomonadales</taxon>
        <taxon>Geminigeraceae</taxon>
        <taxon>Guillardia</taxon>
    </lineage>
</organism>